<evidence type="ECO:0000313" key="1">
    <source>
        <dbReference type="EMBL" id="KAK7484598.1"/>
    </source>
</evidence>
<protein>
    <submittedName>
        <fullName evidence="1">Uncharacterized protein</fullName>
    </submittedName>
</protein>
<comment type="caution">
    <text evidence="1">The sequence shown here is derived from an EMBL/GenBank/DDBJ whole genome shotgun (WGS) entry which is preliminary data.</text>
</comment>
<proteinExistence type="predicted"/>
<dbReference type="Proteomes" id="UP001519460">
    <property type="component" value="Unassembled WGS sequence"/>
</dbReference>
<dbReference type="InterPro" id="IPR001299">
    <property type="entry name" value="Ependymin"/>
</dbReference>
<dbReference type="PANTHER" id="PTHR10697:SF1">
    <property type="entry name" value="MAMMALIAN EPENDYMIN-RELATED PROTEIN 1"/>
    <property type="match status" value="1"/>
</dbReference>
<sequence length="194" mass="21684">MVTAARVGVFTCCTPKRWTATAREVRMSVDNNGAVQHRDTWHIVTYDANDERVAVTTFTEDEPIIFNRQILNYRQRERYVIQGQQQQKCTRHPLTRPFHSACVPGNTTEVYFARVGESNPGSSPGLWENTAYFYENDVAGYATVTMVDCALVAEVAYGDLGGGAVSVNIQYLNQTLNWVDPRAFALPPSCPTDP</sequence>
<dbReference type="EMBL" id="JACVVK020000207">
    <property type="protein sequence ID" value="KAK7484598.1"/>
    <property type="molecule type" value="Genomic_DNA"/>
</dbReference>
<dbReference type="Pfam" id="PF00811">
    <property type="entry name" value="Ependymin"/>
    <property type="match status" value="1"/>
</dbReference>
<dbReference type="PANTHER" id="PTHR10697">
    <property type="entry name" value="MAMMALIAN EPENDYMIN-RELATED PROTEIN 1"/>
    <property type="match status" value="1"/>
</dbReference>
<dbReference type="AlphaFoldDB" id="A0ABD0KBW0"/>
<evidence type="ECO:0000313" key="2">
    <source>
        <dbReference type="Proteomes" id="UP001519460"/>
    </source>
</evidence>
<keyword evidence="2" id="KW-1185">Reference proteome</keyword>
<name>A0ABD0KBW0_9CAEN</name>
<gene>
    <name evidence="1" type="ORF">BaRGS_00024124</name>
</gene>
<organism evidence="1 2">
    <name type="scientific">Batillaria attramentaria</name>
    <dbReference type="NCBI Taxonomy" id="370345"/>
    <lineage>
        <taxon>Eukaryota</taxon>
        <taxon>Metazoa</taxon>
        <taxon>Spiralia</taxon>
        <taxon>Lophotrochozoa</taxon>
        <taxon>Mollusca</taxon>
        <taxon>Gastropoda</taxon>
        <taxon>Caenogastropoda</taxon>
        <taxon>Sorbeoconcha</taxon>
        <taxon>Cerithioidea</taxon>
        <taxon>Batillariidae</taxon>
        <taxon>Batillaria</taxon>
    </lineage>
</organism>
<reference evidence="1 2" key="1">
    <citation type="journal article" date="2023" name="Sci. Data">
        <title>Genome assembly of the Korean intertidal mud-creeper Batillaria attramentaria.</title>
        <authorList>
            <person name="Patra A.K."/>
            <person name="Ho P.T."/>
            <person name="Jun S."/>
            <person name="Lee S.J."/>
            <person name="Kim Y."/>
            <person name="Won Y.J."/>
        </authorList>
    </citation>
    <scope>NUCLEOTIDE SEQUENCE [LARGE SCALE GENOMIC DNA]</scope>
    <source>
        <strain evidence="1">Wonlab-2016</strain>
    </source>
</reference>
<feature type="non-terminal residue" evidence="1">
    <location>
        <position position="194"/>
    </location>
</feature>
<accession>A0ABD0KBW0</accession>